<evidence type="ECO:0000256" key="2">
    <source>
        <dbReference type="PROSITE-ProRule" id="PRU01091"/>
    </source>
</evidence>
<evidence type="ECO:0000313" key="4">
    <source>
        <dbReference type="EMBL" id="MQX36102.1"/>
    </source>
</evidence>
<reference evidence="4 5" key="1">
    <citation type="submission" date="2019-10" db="EMBL/GenBank/DDBJ databases">
        <title>Draft whole-genome sequence of the purple nonsulfur photosynthetic bacterium Roseospira navarrensis DSM 15114.</title>
        <authorList>
            <person name="Kyndt J.A."/>
            <person name="Meyer T.E."/>
        </authorList>
    </citation>
    <scope>NUCLEOTIDE SEQUENCE [LARGE SCALE GENOMIC DNA]</scope>
    <source>
        <strain evidence="4 5">DSM 15114</strain>
    </source>
</reference>
<dbReference type="Proteomes" id="UP000434582">
    <property type="component" value="Unassembled WGS sequence"/>
</dbReference>
<dbReference type="RefSeq" id="WP_153342269.1">
    <property type="nucleotide sequence ID" value="NZ_WIVE01000013.1"/>
</dbReference>
<dbReference type="SUPFAM" id="SSF46894">
    <property type="entry name" value="C-terminal effector domain of the bipartite response regulators"/>
    <property type="match status" value="1"/>
</dbReference>
<evidence type="ECO:0000256" key="1">
    <source>
        <dbReference type="ARBA" id="ARBA00023125"/>
    </source>
</evidence>
<dbReference type="AlphaFoldDB" id="A0A7X1ZD22"/>
<evidence type="ECO:0000313" key="5">
    <source>
        <dbReference type="Proteomes" id="UP000434582"/>
    </source>
</evidence>
<keyword evidence="5" id="KW-1185">Reference proteome</keyword>
<dbReference type="EMBL" id="WIVE01000013">
    <property type="protein sequence ID" value="MQX36102.1"/>
    <property type="molecule type" value="Genomic_DNA"/>
</dbReference>
<dbReference type="GO" id="GO:0006355">
    <property type="term" value="P:regulation of DNA-templated transcription"/>
    <property type="evidence" value="ECO:0007669"/>
    <property type="project" value="InterPro"/>
</dbReference>
<dbReference type="Pfam" id="PF00486">
    <property type="entry name" value="Trans_reg_C"/>
    <property type="match status" value="1"/>
</dbReference>
<dbReference type="InterPro" id="IPR036388">
    <property type="entry name" value="WH-like_DNA-bd_sf"/>
</dbReference>
<dbReference type="OrthoDB" id="9802426at2"/>
<dbReference type="SMART" id="SM00862">
    <property type="entry name" value="Trans_reg_C"/>
    <property type="match status" value="1"/>
</dbReference>
<feature type="domain" description="OmpR/PhoB-type" evidence="3">
    <location>
        <begin position="125"/>
        <end position="224"/>
    </location>
</feature>
<organism evidence="4 5">
    <name type="scientific">Roseospira navarrensis</name>
    <dbReference type="NCBI Taxonomy" id="140058"/>
    <lineage>
        <taxon>Bacteria</taxon>
        <taxon>Pseudomonadati</taxon>
        <taxon>Pseudomonadota</taxon>
        <taxon>Alphaproteobacteria</taxon>
        <taxon>Rhodospirillales</taxon>
        <taxon>Rhodospirillaceae</taxon>
        <taxon>Roseospira</taxon>
    </lineage>
</organism>
<accession>A0A7X1ZD22</accession>
<protein>
    <recommendedName>
        <fullName evidence="3">OmpR/PhoB-type domain-containing protein</fullName>
    </recommendedName>
</protein>
<dbReference type="GO" id="GO:0003677">
    <property type="term" value="F:DNA binding"/>
    <property type="evidence" value="ECO:0007669"/>
    <property type="project" value="UniProtKB-UniRule"/>
</dbReference>
<keyword evidence="1 2" id="KW-0238">DNA-binding</keyword>
<dbReference type="PROSITE" id="PS51755">
    <property type="entry name" value="OMPR_PHOB"/>
    <property type="match status" value="1"/>
</dbReference>
<dbReference type="Gene3D" id="1.10.10.10">
    <property type="entry name" value="Winged helix-like DNA-binding domain superfamily/Winged helix DNA-binding domain"/>
    <property type="match status" value="1"/>
</dbReference>
<dbReference type="InterPro" id="IPR016032">
    <property type="entry name" value="Sig_transdc_resp-reg_C-effctor"/>
</dbReference>
<proteinExistence type="predicted"/>
<feature type="DNA-binding region" description="OmpR/PhoB-type" evidence="2">
    <location>
        <begin position="125"/>
        <end position="224"/>
    </location>
</feature>
<sequence length="224" mass="23069">MLIDPLDAPRRALARQLVTHLGAAALTEARSVADALTAAPPGDPAPWDAVVVSATDGAAAGAAIAAMRTALPALPVLVMAPPDEAGRGTAADWPAGVVRVDRPARLATLAAALRDLLQGAAAPTPAGFALGPFLCNPSGRLMTDRASGRTVSLTEKEAAILDCLHAAAAPVSRDSLLAEVWGYADGVASHTLETHIHRLRRKIERDPREPALLVKDTAGYRLGG</sequence>
<dbReference type="GO" id="GO:0000160">
    <property type="term" value="P:phosphorelay signal transduction system"/>
    <property type="evidence" value="ECO:0007669"/>
    <property type="project" value="InterPro"/>
</dbReference>
<comment type="caution">
    <text evidence="4">The sequence shown here is derived from an EMBL/GenBank/DDBJ whole genome shotgun (WGS) entry which is preliminary data.</text>
</comment>
<gene>
    <name evidence="4" type="ORF">GHC57_06180</name>
</gene>
<name>A0A7X1ZD22_9PROT</name>
<evidence type="ECO:0000259" key="3">
    <source>
        <dbReference type="PROSITE" id="PS51755"/>
    </source>
</evidence>
<dbReference type="InterPro" id="IPR001867">
    <property type="entry name" value="OmpR/PhoB-type_DNA-bd"/>
</dbReference>
<dbReference type="CDD" id="cd00383">
    <property type="entry name" value="trans_reg_C"/>
    <property type="match status" value="1"/>
</dbReference>